<dbReference type="Proteomes" id="UP000283479">
    <property type="component" value="Unassembled WGS sequence"/>
</dbReference>
<comment type="caution">
    <text evidence="5">The sequence shown here is derived from an EMBL/GenBank/DDBJ whole genome shotgun (WGS) entry which is preliminary data.</text>
</comment>
<dbReference type="InterPro" id="IPR012338">
    <property type="entry name" value="Beta-lactam/transpept-like"/>
</dbReference>
<dbReference type="OrthoDB" id="5377981at2"/>
<dbReference type="InterPro" id="IPR021860">
    <property type="entry name" value="Peptidase_S12_Pab87-rel_C"/>
</dbReference>
<evidence type="ECO:0000313" key="5">
    <source>
        <dbReference type="EMBL" id="RVW02858.1"/>
    </source>
</evidence>
<dbReference type="PANTHER" id="PTHR46825">
    <property type="entry name" value="D-ALANYL-D-ALANINE-CARBOXYPEPTIDASE/ENDOPEPTIDASE AMPH"/>
    <property type="match status" value="1"/>
</dbReference>
<dbReference type="Pfam" id="PF00144">
    <property type="entry name" value="Beta-lactamase"/>
    <property type="match status" value="1"/>
</dbReference>
<dbReference type="Pfam" id="PF11954">
    <property type="entry name" value="DUF3471"/>
    <property type="match status" value="1"/>
</dbReference>
<dbReference type="Gene3D" id="3.40.710.10">
    <property type="entry name" value="DD-peptidase/beta-lactamase superfamily"/>
    <property type="match status" value="1"/>
</dbReference>
<evidence type="ECO:0000259" key="4">
    <source>
        <dbReference type="Pfam" id="PF11954"/>
    </source>
</evidence>
<dbReference type="PANTHER" id="PTHR46825:SF15">
    <property type="entry name" value="BETA-LACTAMASE-RELATED DOMAIN-CONTAINING PROTEIN"/>
    <property type="match status" value="1"/>
</dbReference>
<keyword evidence="5" id="KW-0378">Hydrolase</keyword>
<accession>A0A438AVX1</accession>
<feature type="domain" description="Beta-lactamase-related" evidence="3">
    <location>
        <begin position="63"/>
        <end position="386"/>
    </location>
</feature>
<protein>
    <submittedName>
        <fullName evidence="5">Serine hydrolase</fullName>
    </submittedName>
</protein>
<dbReference type="InterPro" id="IPR001466">
    <property type="entry name" value="Beta-lactam-related"/>
</dbReference>
<gene>
    <name evidence="5" type="ORF">EGT50_08960</name>
</gene>
<proteinExistence type="predicted"/>
<feature type="chain" id="PRO_5019170873" evidence="2">
    <location>
        <begin position="28"/>
        <end position="530"/>
    </location>
</feature>
<dbReference type="InterPro" id="IPR050491">
    <property type="entry name" value="AmpC-like"/>
</dbReference>
<dbReference type="PROSITE" id="PS51257">
    <property type="entry name" value="PROKAR_LIPOPROTEIN"/>
    <property type="match status" value="1"/>
</dbReference>
<organism evidence="5 6">
    <name type="scientific">Rhodococcus xishaensis</name>
    <dbReference type="NCBI Taxonomy" id="2487364"/>
    <lineage>
        <taxon>Bacteria</taxon>
        <taxon>Bacillati</taxon>
        <taxon>Actinomycetota</taxon>
        <taxon>Actinomycetes</taxon>
        <taxon>Mycobacteriales</taxon>
        <taxon>Nocardiaceae</taxon>
        <taxon>Rhodococcus</taxon>
    </lineage>
</organism>
<evidence type="ECO:0000256" key="1">
    <source>
        <dbReference type="SAM" id="MobiDB-lite"/>
    </source>
</evidence>
<feature type="domain" description="Peptidase S12 Pab87-related C-terminal" evidence="4">
    <location>
        <begin position="437"/>
        <end position="507"/>
    </location>
</feature>
<evidence type="ECO:0000259" key="3">
    <source>
        <dbReference type="Pfam" id="PF00144"/>
    </source>
</evidence>
<feature type="signal peptide" evidence="2">
    <location>
        <begin position="1"/>
        <end position="27"/>
    </location>
</feature>
<dbReference type="SUPFAM" id="SSF56601">
    <property type="entry name" value="beta-lactamase/transpeptidase-like"/>
    <property type="match status" value="1"/>
</dbReference>
<name>A0A438AVX1_9NOCA</name>
<feature type="region of interest" description="Disordered" evidence="1">
    <location>
        <begin position="420"/>
        <end position="439"/>
    </location>
</feature>
<dbReference type="EMBL" id="RKLO01000003">
    <property type="protein sequence ID" value="RVW02858.1"/>
    <property type="molecule type" value="Genomic_DNA"/>
</dbReference>
<keyword evidence="6" id="KW-1185">Reference proteome</keyword>
<dbReference type="RefSeq" id="WP_127953133.1">
    <property type="nucleotide sequence ID" value="NZ_RKLO01000003.1"/>
</dbReference>
<evidence type="ECO:0000313" key="6">
    <source>
        <dbReference type="Proteomes" id="UP000283479"/>
    </source>
</evidence>
<dbReference type="AlphaFoldDB" id="A0A438AVX1"/>
<dbReference type="GO" id="GO:0016787">
    <property type="term" value="F:hydrolase activity"/>
    <property type="evidence" value="ECO:0007669"/>
    <property type="project" value="UniProtKB-KW"/>
</dbReference>
<reference evidence="5 6" key="1">
    <citation type="submission" date="2018-11" db="EMBL/GenBank/DDBJ databases">
        <title>Rhodococcus spongicola sp. nov. and Rhodococcus xishaensis sp. nov. from marine sponges.</title>
        <authorList>
            <person name="Li L."/>
            <person name="Lin H.W."/>
        </authorList>
    </citation>
    <scope>NUCLEOTIDE SEQUENCE [LARGE SCALE GENOMIC DNA]</scope>
    <source>
        <strain evidence="5 6">LHW51113</strain>
    </source>
</reference>
<dbReference type="Gene3D" id="2.40.128.600">
    <property type="match status" value="1"/>
</dbReference>
<sequence>MRVLRRYRSLAVAFAAATLTAGCTSTATDTPLTSTMATPVNPAQVAGVPLPKGSVADALAQLDGLAEDLMDSSGIPGMAVAVVHGGTTVYAKGFGVREAGSQDEVDADTVFQLASLSKPLGATVVAHQVGNGVIDWDTPVAAKVPGFSLADPYATEQVTVGDLYAHRSGLPDHAGDILEGLGYDRQQILERLHLLPLNPFRNSYAYTNFGLTAAAEAVANASDTDWATLSQRALYEPLGMSATSSRYADYAARENRAVGHVKVDGTYVAQAERDPDPQSPAGGASSSVNDLAAWLKMLLDNGETDGGQLIPAESLLPAISPQNVSSAPTSPDTRASFYGYGFNVDTSAAGRVTLSHSGAFALGAATSFVAIPSADVAIVALTNAAPIGVPETLTSEFAGLVQFGEVRQDWAELYEKAFPTMPDPEDAPTGQTPLSTPMPPQPLATYVGTYANDYFGAAQVTERDGALILTMGPEGLVFPLTYEDGDVFTFAPARKGGPAGMISKATFTDDTLLLEFFDANGLGTFTRSAP</sequence>
<evidence type="ECO:0000256" key="2">
    <source>
        <dbReference type="SAM" id="SignalP"/>
    </source>
</evidence>
<keyword evidence="2" id="KW-0732">Signal</keyword>